<evidence type="ECO:0000313" key="3">
    <source>
        <dbReference type="Proteomes" id="UP001215280"/>
    </source>
</evidence>
<gene>
    <name evidence="2" type="ORF">DFH07DRAFT_962035</name>
</gene>
<accession>A0AAD7IR95</accession>
<feature type="region of interest" description="Disordered" evidence="1">
    <location>
        <begin position="48"/>
        <end position="86"/>
    </location>
</feature>
<comment type="caution">
    <text evidence="2">The sequence shown here is derived from an EMBL/GenBank/DDBJ whole genome shotgun (WGS) entry which is preliminary data.</text>
</comment>
<proteinExistence type="predicted"/>
<organism evidence="2 3">
    <name type="scientific">Mycena maculata</name>
    <dbReference type="NCBI Taxonomy" id="230809"/>
    <lineage>
        <taxon>Eukaryota</taxon>
        <taxon>Fungi</taxon>
        <taxon>Dikarya</taxon>
        <taxon>Basidiomycota</taxon>
        <taxon>Agaricomycotina</taxon>
        <taxon>Agaricomycetes</taxon>
        <taxon>Agaricomycetidae</taxon>
        <taxon>Agaricales</taxon>
        <taxon>Marasmiineae</taxon>
        <taxon>Mycenaceae</taxon>
        <taxon>Mycena</taxon>
    </lineage>
</organism>
<keyword evidence="3" id="KW-1185">Reference proteome</keyword>
<reference evidence="2" key="1">
    <citation type="submission" date="2023-03" db="EMBL/GenBank/DDBJ databases">
        <title>Massive genome expansion in bonnet fungi (Mycena s.s.) driven by repeated elements and novel gene families across ecological guilds.</title>
        <authorList>
            <consortium name="Lawrence Berkeley National Laboratory"/>
            <person name="Harder C.B."/>
            <person name="Miyauchi S."/>
            <person name="Viragh M."/>
            <person name="Kuo A."/>
            <person name="Thoen E."/>
            <person name="Andreopoulos B."/>
            <person name="Lu D."/>
            <person name="Skrede I."/>
            <person name="Drula E."/>
            <person name="Henrissat B."/>
            <person name="Morin E."/>
            <person name="Kohler A."/>
            <person name="Barry K."/>
            <person name="LaButti K."/>
            <person name="Morin E."/>
            <person name="Salamov A."/>
            <person name="Lipzen A."/>
            <person name="Mereny Z."/>
            <person name="Hegedus B."/>
            <person name="Baldrian P."/>
            <person name="Stursova M."/>
            <person name="Weitz H."/>
            <person name="Taylor A."/>
            <person name="Grigoriev I.V."/>
            <person name="Nagy L.G."/>
            <person name="Martin F."/>
            <person name="Kauserud H."/>
        </authorList>
    </citation>
    <scope>NUCLEOTIDE SEQUENCE</scope>
    <source>
        <strain evidence="2">CBHHK188m</strain>
    </source>
</reference>
<dbReference type="AlphaFoldDB" id="A0AAD7IR95"/>
<sequence length="86" mass="9470">MSGVWLPVTHSGNEFSPFTLGHATLPKLVTMLQEPTFGIGPLIAQAVAAESESQDDHEDNNDAPNDHNPLNDMDNEWPPRQPLDPR</sequence>
<evidence type="ECO:0000256" key="1">
    <source>
        <dbReference type="SAM" id="MobiDB-lite"/>
    </source>
</evidence>
<name>A0AAD7IR95_9AGAR</name>
<dbReference type="EMBL" id="JARJLG010000088">
    <property type="protein sequence ID" value="KAJ7748828.1"/>
    <property type="molecule type" value="Genomic_DNA"/>
</dbReference>
<dbReference type="Proteomes" id="UP001215280">
    <property type="component" value="Unassembled WGS sequence"/>
</dbReference>
<protein>
    <submittedName>
        <fullName evidence="2">Uncharacterized protein</fullName>
    </submittedName>
</protein>
<feature type="compositionally biased region" description="Acidic residues" evidence="1">
    <location>
        <begin position="52"/>
        <end position="61"/>
    </location>
</feature>
<evidence type="ECO:0000313" key="2">
    <source>
        <dbReference type="EMBL" id="KAJ7748828.1"/>
    </source>
</evidence>